<sequence>MTVPVFESKLTRMPLLGFGTWPMRGAECQQAVESALGLGYRHVDTAEMYGNEEAVGAALAAAGLPRGDLYLTTKVWNDKPKGAQIHRAAEESLKRLRQPYVDLLLIHWPSPELDLPDALRALAALREEGLARAVGVANFPLGLLRRAVEAGIAPLACLQVEHHVFLDQSRLVDYCQQQQMVLTSYTPVAKGEVLRDPTIAGIARKHGATPGQVALAWLFGMPGVAAIPKAASPERQRENLAAVDLKLDEEDRQALAALPKDRRMVNPSIAPDWES</sequence>
<evidence type="ECO:0000256" key="1">
    <source>
        <dbReference type="ARBA" id="ARBA00007905"/>
    </source>
</evidence>
<evidence type="ECO:0000259" key="4">
    <source>
        <dbReference type="Pfam" id="PF00248"/>
    </source>
</evidence>
<proteinExistence type="inferred from homology"/>
<dbReference type="PROSITE" id="PS00798">
    <property type="entry name" value="ALDOKETO_REDUCTASE_1"/>
    <property type="match status" value="1"/>
</dbReference>
<dbReference type="PANTHER" id="PTHR43827:SF3">
    <property type="entry name" value="NADP-DEPENDENT OXIDOREDUCTASE DOMAIN-CONTAINING PROTEIN"/>
    <property type="match status" value="1"/>
</dbReference>
<dbReference type="Gene3D" id="3.20.20.100">
    <property type="entry name" value="NADP-dependent oxidoreductase domain"/>
    <property type="match status" value="1"/>
</dbReference>
<dbReference type="InterPro" id="IPR023210">
    <property type="entry name" value="NADP_OxRdtase_dom"/>
</dbReference>
<organism evidence="5 6">
    <name type="scientific">Belnapia mucosa</name>
    <dbReference type="NCBI Taxonomy" id="2804532"/>
    <lineage>
        <taxon>Bacteria</taxon>
        <taxon>Pseudomonadati</taxon>
        <taxon>Pseudomonadota</taxon>
        <taxon>Alphaproteobacteria</taxon>
        <taxon>Acetobacterales</taxon>
        <taxon>Roseomonadaceae</taxon>
        <taxon>Belnapia</taxon>
    </lineage>
</organism>
<dbReference type="RefSeq" id="WP_202825272.1">
    <property type="nucleotide sequence ID" value="NZ_JAEUXJ010000003.1"/>
</dbReference>
<reference evidence="5 6" key="1">
    <citation type="submission" date="2021-01" db="EMBL/GenBank/DDBJ databases">
        <title>Belnapia mucosa sp. nov. and Belnapia arida sp. nov., isolated from the Tabernas Desert (Almeria, Spain).</title>
        <authorList>
            <person name="Molina-Menor E."/>
            <person name="Vidal-Verdu A."/>
            <person name="Calonge A."/>
            <person name="Satari L."/>
            <person name="Pereto Magraner J."/>
            <person name="Porcar Miralles M."/>
        </authorList>
    </citation>
    <scope>NUCLEOTIDE SEQUENCE [LARGE SCALE GENOMIC DNA]</scope>
    <source>
        <strain evidence="5 6">T6</strain>
    </source>
</reference>
<dbReference type="Pfam" id="PF00248">
    <property type="entry name" value="Aldo_ket_red"/>
    <property type="match status" value="1"/>
</dbReference>
<dbReference type="SUPFAM" id="SSF51430">
    <property type="entry name" value="NAD(P)-linked oxidoreductase"/>
    <property type="match status" value="1"/>
</dbReference>
<dbReference type="Proteomes" id="UP000606490">
    <property type="component" value="Unassembled WGS sequence"/>
</dbReference>
<dbReference type="InterPro" id="IPR036812">
    <property type="entry name" value="NAD(P)_OxRdtase_dom_sf"/>
</dbReference>
<comment type="similarity">
    <text evidence="1">Belongs to the aldo/keto reductase family.</text>
</comment>
<dbReference type="InterPro" id="IPR018170">
    <property type="entry name" value="Aldo/ket_reductase_CS"/>
</dbReference>
<gene>
    <name evidence="5" type="ORF">JMJ55_09405</name>
</gene>
<accession>A0ABS1V1F5</accession>
<dbReference type="EMBL" id="JAEUXJ010000003">
    <property type="protein sequence ID" value="MBL6455538.1"/>
    <property type="molecule type" value="Genomic_DNA"/>
</dbReference>
<keyword evidence="6" id="KW-1185">Reference proteome</keyword>
<comment type="caution">
    <text evidence="5">The sequence shown here is derived from an EMBL/GenBank/DDBJ whole genome shotgun (WGS) entry which is preliminary data.</text>
</comment>
<feature type="domain" description="NADP-dependent oxidoreductase" evidence="4">
    <location>
        <begin position="16"/>
        <end position="257"/>
    </location>
</feature>
<evidence type="ECO:0000256" key="2">
    <source>
        <dbReference type="ARBA" id="ARBA00022857"/>
    </source>
</evidence>
<keyword evidence="3" id="KW-0560">Oxidoreductase</keyword>
<dbReference type="InterPro" id="IPR020471">
    <property type="entry name" value="AKR"/>
</dbReference>
<evidence type="ECO:0000313" key="6">
    <source>
        <dbReference type="Proteomes" id="UP000606490"/>
    </source>
</evidence>
<keyword evidence="2" id="KW-0521">NADP</keyword>
<name>A0ABS1V1F5_9PROT</name>
<evidence type="ECO:0000256" key="3">
    <source>
        <dbReference type="ARBA" id="ARBA00023002"/>
    </source>
</evidence>
<protein>
    <submittedName>
        <fullName evidence="5">Aldo/keto reductase</fullName>
    </submittedName>
</protein>
<dbReference type="PIRSF" id="PIRSF000097">
    <property type="entry name" value="AKR"/>
    <property type="match status" value="1"/>
</dbReference>
<evidence type="ECO:0000313" key="5">
    <source>
        <dbReference type="EMBL" id="MBL6455538.1"/>
    </source>
</evidence>
<dbReference type="PANTHER" id="PTHR43827">
    <property type="entry name" value="2,5-DIKETO-D-GLUCONIC ACID REDUCTASE"/>
    <property type="match status" value="1"/>
</dbReference>
<dbReference type="PRINTS" id="PR00069">
    <property type="entry name" value="ALDKETRDTASE"/>
</dbReference>